<keyword evidence="4" id="KW-0472">Membrane</keyword>
<dbReference type="SUPFAM" id="SSF55073">
    <property type="entry name" value="Nucleotide cyclase"/>
    <property type="match status" value="1"/>
</dbReference>
<evidence type="ECO:0000256" key="3">
    <source>
        <dbReference type="ARBA" id="ARBA00012528"/>
    </source>
</evidence>
<dbReference type="PROSITE" id="PS50887">
    <property type="entry name" value="GGDEF"/>
    <property type="match status" value="1"/>
</dbReference>
<dbReference type="STRING" id="1720063.SAMN05216217_10512"/>
<reference evidence="7" key="1">
    <citation type="submission" date="2016-10" db="EMBL/GenBank/DDBJ databases">
        <authorList>
            <person name="Varghese N."/>
            <person name="Submissions S."/>
        </authorList>
    </citation>
    <scope>NUCLEOTIDE SEQUENCE [LARGE SCALE GENOMIC DNA]</scope>
    <source>
        <strain evidence="7">DSM 24213</strain>
    </source>
</reference>
<keyword evidence="4" id="KW-0812">Transmembrane</keyword>
<evidence type="ECO:0000313" key="7">
    <source>
        <dbReference type="Proteomes" id="UP000243629"/>
    </source>
</evidence>
<dbReference type="InterPro" id="IPR029787">
    <property type="entry name" value="Nucleotide_cyclase"/>
</dbReference>
<proteinExistence type="predicted"/>
<dbReference type="PANTHER" id="PTHR45138">
    <property type="entry name" value="REGULATORY COMPONENTS OF SENSORY TRANSDUCTION SYSTEM"/>
    <property type="match status" value="1"/>
</dbReference>
<dbReference type="GO" id="GO:1902201">
    <property type="term" value="P:negative regulation of bacterial-type flagellum-dependent cell motility"/>
    <property type="evidence" value="ECO:0007669"/>
    <property type="project" value="TreeGrafter"/>
</dbReference>
<feature type="transmembrane region" description="Helical" evidence="4">
    <location>
        <begin position="166"/>
        <end position="185"/>
    </location>
</feature>
<feature type="transmembrane region" description="Helical" evidence="4">
    <location>
        <begin position="110"/>
        <end position="129"/>
    </location>
</feature>
<dbReference type="FunFam" id="3.30.70.270:FF:000001">
    <property type="entry name" value="Diguanylate cyclase domain protein"/>
    <property type="match status" value="1"/>
</dbReference>
<dbReference type="AlphaFoldDB" id="A0A1I4QRT7"/>
<dbReference type="InterPro" id="IPR043128">
    <property type="entry name" value="Rev_trsase/Diguanyl_cyclase"/>
</dbReference>
<dbReference type="Proteomes" id="UP000243629">
    <property type="component" value="Unassembled WGS sequence"/>
</dbReference>
<dbReference type="OrthoDB" id="5296913at2"/>
<keyword evidence="7" id="KW-1185">Reference proteome</keyword>
<sequence>MGTLHRLVWQKIKELLPNELQSSELRWLLSPGPHMSLLTQRRATLIVNRVRLFAFLFAVLTPLWSVIDLVVFPFPLWLSLAGLRLMVCIAFICVLLFYKPSGDMPDAYRSIAILFAIPTVFYICSHTLLGNYQLAEMSAAVGAGYAFLPFVLMAGLAIFPLTLVENLVMASVLLLAHAFAGYLSWSTLNWPSFAGAFWLLMLIAGVTALACTSQLAFLIALVRQAVRDPLTGVLSRGSGEEILARQWAHSLRHDSPLALAFIDLDHFKQINDDYGHETGDQALRQAAAHLGSALRASDMLIRWGGEEFLLVMPDTPAGAAQQALARLLAGGLGTRPDGAPLTASIGLAERQRDTADSVERLLAEADHRMYRAKQAGRNQLCLTT</sequence>
<keyword evidence="4" id="KW-1133">Transmembrane helix</keyword>
<dbReference type="GO" id="GO:0052621">
    <property type="term" value="F:diguanylate cyclase activity"/>
    <property type="evidence" value="ECO:0007669"/>
    <property type="project" value="UniProtKB-EC"/>
</dbReference>
<name>A0A1I4QRT7_9GAMM</name>
<feature type="transmembrane region" description="Helical" evidence="4">
    <location>
        <begin position="50"/>
        <end position="71"/>
    </location>
</feature>
<dbReference type="NCBIfam" id="TIGR00254">
    <property type="entry name" value="GGDEF"/>
    <property type="match status" value="1"/>
</dbReference>
<feature type="transmembrane region" description="Helical" evidence="4">
    <location>
        <begin position="141"/>
        <end position="159"/>
    </location>
</feature>
<gene>
    <name evidence="6" type="ORF">SAMN05216217_10512</name>
</gene>
<dbReference type="GO" id="GO:0043709">
    <property type="term" value="P:cell adhesion involved in single-species biofilm formation"/>
    <property type="evidence" value="ECO:0007669"/>
    <property type="project" value="TreeGrafter"/>
</dbReference>
<comment type="cofactor">
    <cofactor evidence="1">
        <name>Mg(2+)</name>
        <dbReference type="ChEBI" id="CHEBI:18420"/>
    </cofactor>
</comment>
<dbReference type="SMART" id="SM00267">
    <property type="entry name" value="GGDEF"/>
    <property type="match status" value="1"/>
</dbReference>
<dbReference type="EMBL" id="FOUI01000005">
    <property type="protein sequence ID" value="SFM42778.1"/>
    <property type="molecule type" value="Genomic_DNA"/>
</dbReference>
<organism evidence="6 7">
    <name type="scientific">Halopseudomonas yangmingensis</name>
    <dbReference type="NCBI Taxonomy" id="1720063"/>
    <lineage>
        <taxon>Bacteria</taxon>
        <taxon>Pseudomonadati</taxon>
        <taxon>Pseudomonadota</taxon>
        <taxon>Gammaproteobacteria</taxon>
        <taxon>Pseudomonadales</taxon>
        <taxon>Pseudomonadaceae</taxon>
        <taxon>Halopseudomonas</taxon>
    </lineage>
</organism>
<evidence type="ECO:0000256" key="1">
    <source>
        <dbReference type="ARBA" id="ARBA00001946"/>
    </source>
</evidence>
<feature type="transmembrane region" description="Helical" evidence="4">
    <location>
        <begin position="77"/>
        <end position="98"/>
    </location>
</feature>
<accession>A0A1I4QRT7</accession>
<dbReference type="PANTHER" id="PTHR45138:SF24">
    <property type="entry name" value="DIGUANYLATE CYCLASE DGCC-RELATED"/>
    <property type="match status" value="1"/>
</dbReference>
<evidence type="ECO:0000313" key="6">
    <source>
        <dbReference type="EMBL" id="SFM42778.1"/>
    </source>
</evidence>
<dbReference type="InterPro" id="IPR000160">
    <property type="entry name" value="GGDEF_dom"/>
</dbReference>
<dbReference type="EC" id="2.7.7.65" evidence="3"/>
<evidence type="ECO:0000256" key="2">
    <source>
        <dbReference type="ARBA" id="ARBA00004533"/>
    </source>
</evidence>
<feature type="domain" description="GGDEF" evidence="5">
    <location>
        <begin position="255"/>
        <end position="384"/>
    </location>
</feature>
<dbReference type="CDD" id="cd01949">
    <property type="entry name" value="GGDEF"/>
    <property type="match status" value="1"/>
</dbReference>
<dbReference type="Pfam" id="PF00990">
    <property type="entry name" value="GGDEF"/>
    <property type="match status" value="1"/>
</dbReference>
<dbReference type="GO" id="GO:0005886">
    <property type="term" value="C:plasma membrane"/>
    <property type="evidence" value="ECO:0007669"/>
    <property type="project" value="UniProtKB-SubCell"/>
</dbReference>
<dbReference type="Gene3D" id="3.30.70.270">
    <property type="match status" value="1"/>
</dbReference>
<feature type="transmembrane region" description="Helical" evidence="4">
    <location>
        <begin position="197"/>
        <end position="222"/>
    </location>
</feature>
<protein>
    <recommendedName>
        <fullName evidence="3">diguanylate cyclase</fullName>
        <ecNumber evidence="3">2.7.7.65</ecNumber>
    </recommendedName>
</protein>
<dbReference type="RefSeq" id="WP_093474326.1">
    <property type="nucleotide sequence ID" value="NZ_FOUI01000005.1"/>
</dbReference>
<evidence type="ECO:0000256" key="4">
    <source>
        <dbReference type="SAM" id="Phobius"/>
    </source>
</evidence>
<comment type="subcellular location">
    <subcellularLocation>
        <location evidence="2">Cell inner membrane</location>
    </subcellularLocation>
</comment>
<evidence type="ECO:0000259" key="5">
    <source>
        <dbReference type="PROSITE" id="PS50887"/>
    </source>
</evidence>
<dbReference type="InterPro" id="IPR050469">
    <property type="entry name" value="Diguanylate_Cyclase"/>
</dbReference>